<comment type="caution">
    <text evidence="6">The sequence shown here is derived from an EMBL/GenBank/DDBJ whole genome shotgun (WGS) entry which is preliminary data.</text>
</comment>
<feature type="transmembrane region" description="Helical" evidence="5">
    <location>
        <begin position="132"/>
        <end position="152"/>
    </location>
</feature>
<dbReference type="GO" id="GO:0016020">
    <property type="term" value="C:membrane"/>
    <property type="evidence" value="ECO:0007669"/>
    <property type="project" value="UniProtKB-SubCell"/>
</dbReference>
<evidence type="ECO:0008006" key="8">
    <source>
        <dbReference type="Google" id="ProtNLM"/>
    </source>
</evidence>
<evidence type="ECO:0000313" key="6">
    <source>
        <dbReference type="EMBL" id="KAA8492625.1"/>
    </source>
</evidence>
<evidence type="ECO:0000256" key="5">
    <source>
        <dbReference type="SAM" id="Phobius"/>
    </source>
</evidence>
<accession>A0A5J4YN74</accession>
<dbReference type="Pfam" id="PF07681">
    <property type="entry name" value="DoxX"/>
    <property type="match status" value="1"/>
</dbReference>
<comment type="subcellular location">
    <subcellularLocation>
        <location evidence="1">Membrane</location>
        <topology evidence="1">Multi-pass membrane protein</topology>
    </subcellularLocation>
</comment>
<evidence type="ECO:0000313" key="7">
    <source>
        <dbReference type="Proteomes" id="UP000324585"/>
    </source>
</evidence>
<sequence length="187" mass="20517">MATKDGRKGGAQWRAVKQVATGVVMVSVLVVALGSCVLQVAEATWKDEAAVWKWLGTDGLLVARTLSRMALGVFFASAGAMHFYLHRSGSRFYQDLVPAWLPVPDVLHLAAGVGEVFTGIALLLPNQMAQRYAAILICVLLAVFEVLVHGPMMVDQAHRDRVKVSLEACIVRFILQFVLLGWAYWHT</sequence>
<organism evidence="6 7">
    <name type="scientific">Porphyridium purpureum</name>
    <name type="common">Red alga</name>
    <name type="synonym">Porphyridium cruentum</name>
    <dbReference type="NCBI Taxonomy" id="35688"/>
    <lineage>
        <taxon>Eukaryota</taxon>
        <taxon>Rhodophyta</taxon>
        <taxon>Bangiophyceae</taxon>
        <taxon>Porphyridiales</taxon>
        <taxon>Porphyridiaceae</taxon>
        <taxon>Porphyridium</taxon>
    </lineage>
</organism>
<evidence type="ECO:0000256" key="4">
    <source>
        <dbReference type="ARBA" id="ARBA00023136"/>
    </source>
</evidence>
<dbReference type="AlphaFoldDB" id="A0A5J4YN74"/>
<dbReference type="InterPro" id="IPR032808">
    <property type="entry name" value="DoxX"/>
</dbReference>
<keyword evidence="4 5" id="KW-0472">Membrane</keyword>
<evidence type="ECO:0000256" key="3">
    <source>
        <dbReference type="ARBA" id="ARBA00022989"/>
    </source>
</evidence>
<name>A0A5J4YN74_PORPP</name>
<dbReference type="EMBL" id="VRMN01000009">
    <property type="protein sequence ID" value="KAA8492625.1"/>
    <property type="molecule type" value="Genomic_DNA"/>
</dbReference>
<evidence type="ECO:0000256" key="2">
    <source>
        <dbReference type="ARBA" id="ARBA00022692"/>
    </source>
</evidence>
<dbReference type="Proteomes" id="UP000324585">
    <property type="component" value="Unassembled WGS sequence"/>
</dbReference>
<dbReference type="PANTHER" id="PTHR36974:SF1">
    <property type="entry name" value="DOXX FAMILY MEMBRANE PROTEIN"/>
    <property type="match status" value="1"/>
</dbReference>
<gene>
    <name evidence="6" type="ORF">FVE85_8132</name>
</gene>
<keyword evidence="7" id="KW-1185">Reference proteome</keyword>
<reference evidence="7" key="1">
    <citation type="journal article" date="2019" name="Nat. Commun.">
        <title>Expansion of phycobilisome linker gene families in mesophilic red algae.</title>
        <authorList>
            <person name="Lee J."/>
            <person name="Kim D."/>
            <person name="Bhattacharya D."/>
            <person name="Yoon H.S."/>
        </authorList>
    </citation>
    <scope>NUCLEOTIDE SEQUENCE [LARGE SCALE GENOMIC DNA]</scope>
    <source>
        <strain evidence="7">CCMP 1328</strain>
    </source>
</reference>
<keyword evidence="3 5" id="KW-1133">Transmembrane helix</keyword>
<proteinExistence type="predicted"/>
<dbReference type="PANTHER" id="PTHR36974">
    <property type="entry name" value="MEMBRANE PROTEIN-RELATED"/>
    <property type="match status" value="1"/>
</dbReference>
<feature type="transmembrane region" description="Helical" evidence="5">
    <location>
        <begin position="164"/>
        <end position="185"/>
    </location>
</feature>
<keyword evidence="2 5" id="KW-0812">Transmembrane</keyword>
<feature type="transmembrane region" description="Helical" evidence="5">
    <location>
        <begin position="106"/>
        <end position="126"/>
    </location>
</feature>
<feature type="transmembrane region" description="Helical" evidence="5">
    <location>
        <begin position="20"/>
        <end position="41"/>
    </location>
</feature>
<evidence type="ECO:0000256" key="1">
    <source>
        <dbReference type="ARBA" id="ARBA00004141"/>
    </source>
</evidence>
<protein>
    <recommendedName>
        <fullName evidence="8">DoxX family protein</fullName>
    </recommendedName>
</protein>